<name>A0A7W5CK75_9MICO</name>
<dbReference type="PROSITE" id="PS50231">
    <property type="entry name" value="RICIN_B_LECTIN"/>
    <property type="match status" value="1"/>
</dbReference>
<dbReference type="EMBL" id="JACHXY010000003">
    <property type="protein sequence ID" value="MBB3159178.1"/>
    <property type="molecule type" value="Genomic_DNA"/>
</dbReference>
<dbReference type="InterPro" id="IPR043504">
    <property type="entry name" value="Peptidase_S1_PA_chymotrypsin"/>
</dbReference>
<reference evidence="3 4" key="1">
    <citation type="submission" date="2020-08" db="EMBL/GenBank/DDBJ databases">
        <title>Genomic Encyclopedia of Type Strains, Phase III (KMG-III): the genomes of soil and plant-associated and newly described type strains.</title>
        <authorList>
            <person name="Whitman W."/>
        </authorList>
    </citation>
    <scope>NUCLEOTIDE SEQUENCE [LARGE SCALE GENOMIC DNA]</scope>
    <source>
        <strain evidence="3 4">CECT 8356</strain>
    </source>
</reference>
<evidence type="ECO:0000313" key="3">
    <source>
        <dbReference type="EMBL" id="MBB3159178.1"/>
    </source>
</evidence>
<feature type="chain" id="PRO_5031122765" description="Ricin B lectin domain-containing protein" evidence="2">
    <location>
        <begin position="38"/>
        <end position="809"/>
    </location>
</feature>
<dbReference type="Proteomes" id="UP000543579">
    <property type="component" value="Unassembled WGS sequence"/>
</dbReference>
<feature type="compositionally biased region" description="Low complexity" evidence="1">
    <location>
        <begin position="558"/>
        <end position="573"/>
    </location>
</feature>
<feature type="region of interest" description="Disordered" evidence="1">
    <location>
        <begin position="547"/>
        <end position="615"/>
    </location>
</feature>
<gene>
    <name evidence="3" type="ORF">FHS07_002896</name>
</gene>
<accession>A0A7W5CK75</accession>
<dbReference type="RefSeq" id="WP_183420561.1">
    <property type="nucleotide sequence ID" value="NZ_JACHXY010000003.1"/>
</dbReference>
<evidence type="ECO:0000256" key="1">
    <source>
        <dbReference type="SAM" id="MobiDB-lite"/>
    </source>
</evidence>
<feature type="compositionally biased region" description="Pro residues" evidence="1">
    <location>
        <begin position="574"/>
        <end position="610"/>
    </location>
</feature>
<evidence type="ECO:0000256" key="2">
    <source>
        <dbReference type="SAM" id="SignalP"/>
    </source>
</evidence>
<protein>
    <recommendedName>
        <fullName evidence="5">Ricin B lectin domain-containing protein</fullName>
    </recommendedName>
</protein>
<dbReference type="InterPro" id="IPR035992">
    <property type="entry name" value="Ricin_B-like_lectins"/>
</dbReference>
<dbReference type="SUPFAM" id="SSF56973">
    <property type="entry name" value="Aerolisin/ETX pore-forming domain"/>
    <property type="match status" value="1"/>
</dbReference>
<dbReference type="SUPFAM" id="SSF50494">
    <property type="entry name" value="Trypsin-like serine proteases"/>
    <property type="match status" value="1"/>
</dbReference>
<evidence type="ECO:0008006" key="5">
    <source>
        <dbReference type="Google" id="ProtNLM"/>
    </source>
</evidence>
<dbReference type="SUPFAM" id="SSF50370">
    <property type="entry name" value="Ricin B-like lectins"/>
    <property type="match status" value="1"/>
</dbReference>
<organism evidence="3 4">
    <name type="scientific">Microbacterium proteolyticum</name>
    <dbReference type="NCBI Taxonomy" id="1572644"/>
    <lineage>
        <taxon>Bacteria</taxon>
        <taxon>Bacillati</taxon>
        <taxon>Actinomycetota</taxon>
        <taxon>Actinomycetes</taxon>
        <taxon>Micrococcales</taxon>
        <taxon>Microbacteriaceae</taxon>
        <taxon>Microbacterium</taxon>
    </lineage>
</organism>
<keyword evidence="2" id="KW-0732">Signal</keyword>
<dbReference type="Gene3D" id="2.40.10.10">
    <property type="entry name" value="Trypsin-like serine proteases"/>
    <property type="match status" value="1"/>
</dbReference>
<proteinExistence type="predicted"/>
<sequence>MFFRPLIARVGRAFAASLILVVVLAAGVVSSAPAAHADNAATCAYDVCDVVINASWGAVWESRPAQDAVWWGDRTNDARFSFQDVGDGSVYIRDVRGRCISADDDDAVRTVPCTGAVGQRWYFQNSDDNTFVLRRVGGNDGRPDDRCTEMIRRTWPSRSPMEMHSCRSSEIFRQHSYFEGWDKSRNAEITGAVQARATRWASGQCEQAAQVTCSYAPGATSEPALTAPEMIGHPAHNFTQTPVPTTIQVSEAKSVTTSFGYTYKYSVKFSAGIEGFAKTEWTVEQSWNVGKAWTDTKTLSQSVTAMVPANGVAWIAYAQLTRTVTGTVTFVVKDTNQRWTDQATATFPAMDSADKRSQLFVCDDRSTQKICLDSSPVARANERARGAAPTASVEWLTTVNDGDHVCTGTAVSDSWVMTATQCGARSVHYPTKDGRGIDASVDRIVDSPSGGVRMVHLSQKVPLGSYPKIDTTSVVPVGQALQLYSAGSPADPVAIVVDGAADSTERDQLGGGDLLMVRTTASRATVSDLGAPVLLNGQVVGVLQVSKEGGSSTRNGYATARSSSATVTSVLDPKPSPSPSVPAKPSPSPTVPAKPLPSPSVPAQPSPSPLSTPVDADAGVQQLSAVDGLVTLTVSHDLFISRTRLMIWADEKYAGEMYDGNAYYLGMRINADQSVSVFARVDPGAVVRVGTHAGVPGWGATMKTTKIVRAALNGAPPRVQRTKSGNVEVALPASVVASARRVMIFVNGKYVGETWNGHRYYLASRNDGAAVIVTPRGTFAPGDKVEVRLATGTPGQSFADYAVVMRQTL</sequence>
<evidence type="ECO:0000313" key="4">
    <source>
        <dbReference type="Proteomes" id="UP000543579"/>
    </source>
</evidence>
<dbReference type="AlphaFoldDB" id="A0A7W5CK75"/>
<feature type="signal peptide" evidence="2">
    <location>
        <begin position="1"/>
        <end position="37"/>
    </location>
</feature>
<dbReference type="InterPro" id="IPR009003">
    <property type="entry name" value="Peptidase_S1_PA"/>
</dbReference>
<comment type="caution">
    <text evidence="3">The sequence shown here is derived from an EMBL/GenBank/DDBJ whole genome shotgun (WGS) entry which is preliminary data.</text>
</comment>
<dbReference type="Gene3D" id="2.170.15.10">
    <property type="entry name" value="Proaerolysin, chain A, domain 3"/>
    <property type="match status" value="1"/>
</dbReference>
<dbReference type="Gene3D" id="2.80.10.50">
    <property type="match status" value="1"/>
</dbReference>